<dbReference type="NCBIfam" id="TIGR00556">
    <property type="entry name" value="pantethn_trn"/>
    <property type="match status" value="1"/>
</dbReference>
<dbReference type="EMBL" id="JAGDYM010000016">
    <property type="protein sequence ID" value="MBO1903038.1"/>
    <property type="molecule type" value="Genomic_DNA"/>
</dbReference>
<evidence type="ECO:0000313" key="10">
    <source>
        <dbReference type="EMBL" id="MBO1903038.1"/>
    </source>
</evidence>
<dbReference type="InterPro" id="IPR008278">
    <property type="entry name" value="4-PPantetheinyl_Trfase_dom"/>
</dbReference>
<keyword evidence="3 8" id="KW-0479">Metal-binding</keyword>
<dbReference type="SUPFAM" id="SSF56214">
    <property type="entry name" value="4'-phosphopantetheinyl transferase"/>
    <property type="match status" value="1"/>
</dbReference>
<comment type="similarity">
    <text evidence="8">Belongs to the P-Pant transferase superfamily. AcpS family.</text>
</comment>
<gene>
    <name evidence="8" type="primary">acpS</name>
    <name evidence="10" type="ORF">J4H92_13915</name>
</gene>
<comment type="cofactor">
    <cofactor evidence="8">
        <name>Mg(2+)</name>
        <dbReference type="ChEBI" id="CHEBI:18420"/>
    </cofactor>
</comment>
<keyword evidence="4 8" id="KW-0276">Fatty acid metabolism</keyword>
<dbReference type="InterPro" id="IPR004568">
    <property type="entry name" value="Ppantetheine-prot_Trfase_dom"/>
</dbReference>
<keyword evidence="1 8" id="KW-0444">Lipid biosynthesis</keyword>
<comment type="function">
    <text evidence="8">Transfers the 4'-phosphopantetheine moiety from coenzyme A to a Ser of acyl-carrier-protein.</text>
</comment>
<dbReference type="Proteomes" id="UP000664382">
    <property type="component" value="Unassembled WGS sequence"/>
</dbReference>
<dbReference type="GO" id="GO:0000287">
    <property type="term" value="F:magnesium ion binding"/>
    <property type="evidence" value="ECO:0007669"/>
    <property type="project" value="UniProtKB-UniRule"/>
</dbReference>
<sequence length="133" mass="13713">MIIGIGVDTVDIERLGRQLGRAGGLLARLFTEREAGLPLASLAARFAAKEALIKALGGSGALGWHDLEVPRIPGRAPGFARTPGLSRELALRGAGRVHLSLSHDGGIATAFVIVEASGPETGSTPDRSGREAL</sequence>
<comment type="caution">
    <text evidence="10">The sequence shown here is derived from an EMBL/GenBank/DDBJ whole genome shotgun (WGS) entry which is preliminary data.</text>
</comment>
<feature type="binding site" evidence="8">
    <location>
        <position position="8"/>
    </location>
    <ligand>
        <name>Mg(2+)</name>
        <dbReference type="ChEBI" id="CHEBI:18420"/>
    </ligand>
</feature>
<dbReference type="GO" id="GO:0008897">
    <property type="term" value="F:holo-[acyl-carrier-protein] synthase activity"/>
    <property type="evidence" value="ECO:0007669"/>
    <property type="project" value="UniProtKB-UniRule"/>
</dbReference>
<keyword evidence="11" id="KW-1185">Reference proteome</keyword>
<evidence type="ECO:0000313" key="11">
    <source>
        <dbReference type="Proteomes" id="UP000664382"/>
    </source>
</evidence>
<organism evidence="10 11">
    <name type="scientific">Leucobacter weissii</name>
    <dbReference type="NCBI Taxonomy" id="1983706"/>
    <lineage>
        <taxon>Bacteria</taxon>
        <taxon>Bacillati</taxon>
        <taxon>Actinomycetota</taxon>
        <taxon>Actinomycetes</taxon>
        <taxon>Micrococcales</taxon>
        <taxon>Microbacteriaceae</taxon>
        <taxon>Leucobacter</taxon>
    </lineage>
</organism>
<keyword evidence="7 8" id="KW-0275">Fatty acid biosynthesis</keyword>
<name>A0A939MLN3_9MICO</name>
<comment type="catalytic activity">
    <reaction evidence="8">
        <text>apo-[ACP] + CoA = holo-[ACP] + adenosine 3',5'-bisphosphate + H(+)</text>
        <dbReference type="Rhea" id="RHEA:12068"/>
        <dbReference type="Rhea" id="RHEA-COMP:9685"/>
        <dbReference type="Rhea" id="RHEA-COMP:9690"/>
        <dbReference type="ChEBI" id="CHEBI:15378"/>
        <dbReference type="ChEBI" id="CHEBI:29999"/>
        <dbReference type="ChEBI" id="CHEBI:57287"/>
        <dbReference type="ChEBI" id="CHEBI:58343"/>
        <dbReference type="ChEBI" id="CHEBI:64479"/>
        <dbReference type="EC" id="2.7.8.7"/>
    </reaction>
</comment>
<evidence type="ECO:0000256" key="5">
    <source>
        <dbReference type="ARBA" id="ARBA00022842"/>
    </source>
</evidence>
<feature type="binding site" evidence="8">
    <location>
        <position position="50"/>
    </location>
    <ligand>
        <name>Mg(2+)</name>
        <dbReference type="ChEBI" id="CHEBI:18420"/>
    </ligand>
</feature>
<evidence type="ECO:0000256" key="6">
    <source>
        <dbReference type="ARBA" id="ARBA00023098"/>
    </source>
</evidence>
<proteinExistence type="inferred from homology"/>
<dbReference type="Pfam" id="PF01648">
    <property type="entry name" value="ACPS"/>
    <property type="match status" value="1"/>
</dbReference>
<comment type="subcellular location">
    <subcellularLocation>
        <location evidence="8">Cytoplasm</location>
    </subcellularLocation>
</comment>
<dbReference type="InterPro" id="IPR002582">
    <property type="entry name" value="ACPS"/>
</dbReference>
<protein>
    <recommendedName>
        <fullName evidence="8">Holo-[acyl-carrier-protein] synthase</fullName>
        <shortName evidence="8">Holo-ACP synthase</shortName>
        <ecNumber evidence="8">2.7.8.7</ecNumber>
    </recommendedName>
    <alternativeName>
        <fullName evidence="8">4'-phosphopantetheinyl transferase AcpS</fullName>
    </alternativeName>
</protein>
<dbReference type="GO" id="GO:0006633">
    <property type="term" value="P:fatty acid biosynthetic process"/>
    <property type="evidence" value="ECO:0007669"/>
    <property type="project" value="UniProtKB-UniRule"/>
</dbReference>
<evidence type="ECO:0000256" key="4">
    <source>
        <dbReference type="ARBA" id="ARBA00022832"/>
    </source>
</evidence>
<dbReference type="NCBIfam" id="NF000832">
    <property type="entry name" value="PRK00070.3-2"/>
    <property type="match status" value="1"/>
</dbReference>
<evidence type="ECO:0000259" key="9">
    <source>
        <dbReference type="Pfam" id="PF01648"/>
    </source>
</evidence>
<evidence type="ECO:0000256" key="8">
    <source>
        <dbReference type="HAMAP-Rule" id="MF_00101"/>
    </source>
</evidence>
<keyword evidence="6 8" id="KW-0443">Lipid metabolism</keyword>
<evidence type="ECO:0000256" key="3">
    <source>
        <dbReference type="ARBA" id="ARBA00022723"/>
    </source>
</evidence>
<dbReference type="GO" id="GO:0005737">
    <property type="term" value="C:cytoplasm"/>
    <property type="evidence" value="ECO:0007669"/>
    <property type="project" value="UniProtKB-SubCell"/>
</dbReference>
<accession>A0A939MLN3</accession>
<feature type="domain" description="4'-phosphopantetheinyl transferase" evidence="9">
    <location>
        <begin position="4"/>
        <end position="80"/>
    </location>
</feature>
<evidence type="ECO:0000256" key="2">
    <source>
        <dbReference type="ARBA" id="ARBA00022679"/>
    </source>
</evidence>
<evidence type="ECO:0000256" key="7">
    <source>
        <dbReference type="ARBA" id="ARBA00023160"/>
    </source>
</evidence>
<dbReference type="InterPro" id="IPR037143">
    <property type="entry name" value="4-PPantetheinyl_Trfase_dom_sf"/>
</dbReference>
<keyword evidence="8" id="KW-0963">Cytoplasm</keyword>
<dbReference type="HAMAP" id="MF_00101">
    <property type="entry name" value="AcpS"/>
    <property type="match status" value="1"/>
</dbReference>
<dbReference type="RefSeq" id="WP_208098786.1">
    <property type="nucleotide sequence ID" value="NZ_JAGDYM010000016.1"/>
</dbReference>
<reference evidence="10" key="1">
    <citation type="submission" date="2021-03" db="EMBL/GenBank/DDBJ databases">
        <title>Leucobacter chromiisoli sp. nov., isolated from chromium-containing soil of chemical plant.</title>
        <authorList>
            <person name="Xu Z."/>
        </authorList>
    </citation>
    <scope>NUCLEOTIDE SEQUENCE</scope>
    <source>
        <strain evidence="10">S27</strain>
    </source>
</reference>
<dbReference type="EC" id="2.7.8.7" evidence="8"/>
<keyword evidence="5 8" id="KW-0460">Magnesium</keyword>
<dbReference type="AlphaFoldDB" id="A0A939MLN3"/>
<keyword evidence="2 8" id="KW-0808">Transferase</keyword>
<dbReference type="Gene3D" id="3.90.470.20">
    <property type="entry name" value="4'-phosphopantetheinyl transferase domain"/>
    <property type="match status" value="1"/>
</dbReference>
<evidence type="ECO:0000256" key="1">
    <source>
        <dbReference type="ARBA" id="ARBA00022516"/>
    </source>
</evidence>